<evidence type="ECO:0000259" key="3">
    <source>
        <dbReference type="Pfam" id="PF23359"/>
    </source>
</evidence>
<dbReference type="RefSeq" id="WP_077348335.1">
    <property type="nucleotide sequence ID" value="NZ_CP019607.1"/>
</dbReference>
<evidence type="ECO:0000313" key="4">
    <source>
        <dbReference type="EMBL" id="AQP50237.1"/>
    </source>
</evidence>
<dbReference type="InterPro" id="IPR055370">
    <property type="entry name" value="Lsr2_DNA-bd"/>
</dbReference>
<dbReference type="AlphaFoldDB" id="A0A1Q2CVV3"/>
<name>A0A1Q2CVV3_9ACTN</name>
<dbReference type="InterPro" id="IPR024412">
    <property type="entry name" value="Lsr2_dim_dom"/>
</dbReference>
<evidence type="ECO:0008006" key="6">
    <source>
        <dbReference type="Google" id="ProtNLM"/>
    </source>
</evidence>
<protein>
    <recommendedName>
        <fullName evidence="6">Lsr2 family protein</fullName>
    </recommendedName>
</protein>
<dbReference type="InterPro" id="IPR042261">
    <property type="entry name" value="Lsr2-like_dimerization"/>
</dbReference>
<evidence type="ECO:0000256" key="1">
    <source>
        <dbReference type="ARBA" id="ARBA00023125"/>
    </source>
</evidence>
<reference evidence="4 5" key="1">
    <citation type="journal article" date="2008" name="Int. J. Syst. Evol. Microbiol.">
        <title>Tessaracoccus flavescens sp. nov., isolated from marine sediment.</title>
        <authorList>
            <person name="Lee D.W."/>
            <person name="Lee S.D."/>
        </authorList>
    </citation>
    <scope>NUCLEOTIDE SEQUENCE [LARGE SCALE GENOMIC DNA]</scope>
    <source>
        <strain evidence="4 5">SST-39T</strain>
    </source>
</reference>
<dbReference type="EMBL" id="CP019607">
    <property type="protein sequence ID" value="AQP50237.1"/>
    <property type="molecule type" value="Genomic_DNA"/>
</dbReference>
<dbReference type="Pfam" id="PF11774">
    <property type="entry name" value="Lsr2"/>
    <property type="match status" value="1"/>
</dbReference>
<evidence type="ECO:0000259" key="2">
    <source>
        <dbReference type="Pfam" id="PF11774"/>
    </source>
</evidence>
<accession>A0A1Q2CVV3</accession>
<dbReference type="Proteomes" id="UP000188235">
    <property type="component" value="Chromosome"/>
</dbReference>
<dbReference type="GO" id="GO:0016746">
    <property type="term" value="F:acyltransferase activity"/>
    <property type="evidence" value="ECO:0007669"/>
    <property type="project" value="InterPro"/>
</dbReference>
<dbReference type="STRING" id="399497.BW733_04710"/>
<feature type="domain" description="Lsr2 DNA-binding" evidence="3">
    <location>
        <begin position="75"/>
        <end position="109"/>
    </location>
</feature>
<proteinExistence type="predicted"/>
<dbReference type="Pfam" id="PF23359">
    <property type="entry name" value="Lsr2_DNA-bd"/>
    <property type="match status" value="1"/>
</dbReference>
<sequence>MAREIRVILTDDLDGTEADQTVEFSLGNASYSIDLSDANVAKLEAALEPFIAKAEKVRGRRSRRTSAAAGGRAGRGGTAEIRAWARENGFEVSDRGRVPADVMAAYEAAN</sequence>
<keyword evidence="1" id="KW-0238">DNA-binding</keyword>
<dbReference type="Gene3D" id="4.10.320.10">
    <property type="entry name" value="E3-binding domain"/>
    <property type="match status" value="1"/>
</dbReference>
<keyword evidence="5" id="KW-1185">Reference proteome</keyword>
<dbReference type="KEGG" id="tfa:BW733_04710"/>
<evidence type="ECO:0000313" key="5">
    <source>
        <dbReference type="Proteomes" id="UP000188235"/>
    </source>
</evidence>
<dbReference type="InterPro" id="IPR036625">
    <property type="entry name" value="E3-bd_dom_sf"/>
</dbReference>
<dbReference type="GO" id="GO:0003677">
    <property type="term" value="F:DNA binding"/>
    <property type="evidence" value="ECO:0007669"/>
    <property type="project" value="UniProtKB-KW"/>
</dbReference>
<organism evidence="4 5">
    <name type="scientific">Tessaracoccus flavescens</name>
    <dbReference type="NCBI Taxonomy" id="399497"/>
    <lineage>
        <taxon>Bacteria</taxon>
        <taxon>Bacillati</taxon>
        <taxon>Actinomycetota</taxon>
        <taxon>Actinomycetes</taxon>
        <taxon>Propionibacteriales</taxon>
        <taxon>Propionibacteriaceae</taxon>
        <taxon>Tessaracoccus</taxon>
    </lineage>
</organism>
<dbReference type="Gene3D" id="3.30.60.230">
    <property type="entry name" value="Lsr2, dimerization domain"/>
    <property type="match status" value="1"/>
</dbReference>
<gene>
    <name evidence="4" type="ORF">BW733_04710</name>
</gene>
<feature type="domain" description="Lsr2 dimerization" evidence="2">
    <location>
        <begin position="1"/>
        <end position="57"/>
    </location>
</feature>
<dbReference type="OrthoDB" id="4113332at2"/>